<evidence type="ECO:0000313" key="3">
    <source>
        <dbReference type="Proteomes" id="UP000447434"/>
    </source>
</evidence>
<reference evidence="3" key="1">
    <citation type="journal article" date="2020" name="Nat. Commun.">
        <title>Genome sequence of the cluster root forming white lupin.</title>
        <authorList>
            <person name="Hufnagel B."/>
            <person name="Marques A."/>
            <person name="Soriano A."/>
            <person name="Marques L."/>
            <person name="Divol F."/>
            <person name="Doumas P."/>
            <person name="Sallet E."/>
            <person name="Mancinotti D."/>
            <person name="Carrere S."/>
            <person name="Marande W."/>
            <person name="Arribat S."/>
            <person name="Keller J."/>
            <person name="Huneau C."/>
            <person name="Blein T."/>
            <person name="Aime D."/>
            <person name="Laguerre M."/>
            <person name="Taylor J."/>
            <person name="Schubert V."/>
            <person name="Nelson M."/>
            <person name="Geu-Flores F."/>
            <person name="Crespi M."/>
            <person name="Gallardo-Guerrero K."/>
            <person name="Delaux P.-M."/>
            <person name="Salse J."/>
            <person name="Berges H."/>
            <person name="Guyot R."/>
            <person name="Gouzy J."/>
            <person name="Peret B."/>
        </authorList>
    </citation>
    <scope>NUCLEOTIDE SEQUENCE [LARGE SCALE GENOMIC DNA]</scope>
    <source>
        <strain evidence="3">cv. Amiga</strain>
    </source>
</reference>
<dbReference type="AlphaFoldDB" id="A0A6A4MWJ1"/>
<keyword evidence="1" id="KW-1133">Transmembrane helix</keyword>
<organism evidence="2 3">
    <name type="scientific">Lupinus albus</name>
    <name type="common">White lupine</name>
    <name type="synonym">Lupinus termis</name>
    <dbReference type="NCBI Taxonomy" id="3870"/>
    <lineage>
        <taxon>Eukaryota</taxon>
        <taxon>Viridiplantae</taxon>
        <taxon>Streptophyta</taxon>
        <taxon>Embryophyta</taxon>
        <taxon>Tracheophyta</taxon>
        <taxon>Spermatophyta</taxon>
        <taxon>Magnoliopsida</taxon>
        <taxon>eudicotyledons</taxon>
        <taxon>Gunneridae</taxon>
        <taxon>Pentapetalae</taxon>
        <taxon>rosids</taxon>
        <taxon>fabids</taxon>
        <taxon>Fabales</taxon>
        <taxon>Fabaceae</taxon>
        <taxon>Papilionoideae</taxon>
        <taxon>50 kb inversion clade</taxon>
        <taxon>genistoids sensu lato</taxon>
        <taxon>core genistoids</taxon>
        <taxon>Genisteae</taxon>
        <taxon>Lupinus</taxon>
    </lineage>
</organism>
<gene>
    <name evidence="2" type="ORF">Lalb_Chr00c03g0404401</name>
</gene>
<evidence type="ECO:0000313" key="2">
    <source>
        <dbReference type="EMBL" id="KAE9584425.1"/>
    </source>
</evidence>
<evidence type="ECO:0000256" key="1">
    <source>
        <dbReference type="SAM" id="Phobius"/>
    </source>
</evidence>
<comment type="caution">
    <text evidence="2">The sequence shown here is derived from an EMBL/GenBank/DDBJ whole genome shotgun (WGS) entry which is preliminary data.</text>
</comment>
<keyword evidence="1" id="KW-0472">Membrane</keyword>
<dbReference type="OrthoDB" id="1177236at2759"/>
<feature type="transmembrane region" description="Helical" evidence="1">
    <location>
        <begin position="103"/>
        <end position="120"/>
    </location>
</feature>
<name>A0A6A4MWJ1_LUPAL</name>
<keyword evidence="1" id="KW-0812">Transmembrane</keyword>
<dbReference type="EMBL" id="WOCE01000028">
    <property type="protein sequence ID" value="KAE9584425.1"/>
    <property type="molecule type" value="Genomic_DNA"/>
</dbReference>
<protein>
    <submittedName>
        <fullName evidence="2">Putative 1,3-beta-glucan synthase</fullName>
    </submittedName>
</protein>
<proteinExistence type="predicted"/>
<keyword evidence="3" id="KW-1185">Reference proteome</keyword>
<dbReference type="Proteomes" id="UP000447434">
    <property type="component" value="Unassembled WGS sequence"/>
</dbReference>
<sequence>MVLSGVERAILENPNLQQSKALEQALATQSVVQLGLLLFTVICESIYKWSVSGLFCFAVFTLTILYSQSVDTSWKLDATNINPSIYPLLPLFKMLEIKPSQKVINIYCINSFLFLFLMWHL</sequence>
<accession>A0A6A4MWJ1</accession>
<feature type="transmembrane region" description="Helical" evidence="1">
    <location>
        <begin position="46"/>
        <end position="66"/>
    </location>
</feature>